<dbReference type="AlphaFoldDB" id="A0AAW1VT35"/>
<dbReference type="Proteomes" id="UP001457282">
    <property type="component" value="Unassembled WGS sequence"/>
</dbReference>
<dbReference type="EMBL" id="JBEDUW010000007">
    <property type="protein sequence ID" value="KAK9910226.1"/>
    <property type="molecule type" value="Genomic_DNA"/>
</dbReference>
<reference evidence="6 7" key="1">
    <citation type="journal article" date="2023" name="G3 (Bethesda)">
        <title>A chromosome-length genome assembly and annotation of blackberry (Rubus argutus, cv. 'Hillquist').</title>
        <authorList>
            <person name="Bruna T."/>
            <person name="Aryal R."/>
            <person name="Dudchenko O."/>
            <person name="Sargent D.J."/>
            <person name="Mead D."/>
            <person name="Buti M."/>
            <person name="Cavallini A."/>
            <person name="Hytonen T."/>
            <person name="Andres J."/>
            <person name="Pham M."/>
            <person name="Weisz D."/>
            <person name="Mascagni F."/>
            <person name="Usai G."/>
            <person name="Natali L."/>
            <person name="Bassil N."/>
            <person name="Fernandez G.E."/>
            <person name="Lomsadze A."/>
            <person name="Armour M."/>
            <person name="Olukolu B."/>
            <person name="Poorten T."/>
            <person name="Britton C."/>
            <person name="Davik J."/>
            <person name="Ashrafi H."/>
            <person name="Aiden E.L."/>
            <person name="Borodovsky M."/>
            <person name="Worthington M."/>
        </authorList>
    </citation>
    <scope>NUCLEOTIDE SEQUENCE [LARGE SCALE GENOMIC DNA]</scope>
    <source>
        <strain evidence="6">PI 553951</strain>
    </source>
</reference>
<evidence type="ECO:0000256" key="3">
    <source>
        <dbReference type="ARBA" id="ARBA00022679"/>
    </source>
</evidence>
<comment type="similarity">
    <text evidence="1 4">Belongs to the UDP-glycosyltransferase family.</text>
</comment>
<proteinExistence type="inferred from homology"/>
<accession>A0AAW1VT35</accession>
<dbReference type="PANTHER" id="PTHR48045">
    <property type="entry name" value="UDP-GLYCOSYLTRANSFERASE 72B1"/>
    <property type="match status" value="1"/>
</dbReference>
<protein>
    <recommendedName>
        <fullName evidence="5">Glycosyltransferase</fullName>
        <ecNumber evidence="5">2.4.1.-</ecNumber>
    </recommendedName>
</protein>
<keyword evidence="2 4" id="KW-0328">Glycosyltransferase</keyword>
<keyword evidence="3 4" id="KW-0808">Transferase</keyword>
<dbReference type="EC" id="2.4.1.-" evidence="5"/>
<evidence type="ECO:0000256" key="1">
    <source>
        <dbReference type="ARBA" id="ARBA00009995"/>
    </source>
</evidence>
<dbReference type="CDD" id="cd03784">
    <property type="entry name" value="GT1_Gtf-like"/>
    <property type="match status" value="1"/>
</dbReference>
<dbReference type="Pfam" id="PF00201">
    <property type="entry name" value="UDPGT"/>
    <property type="match status" value="1"/>
</dbReference>
<organism evidence="6 7">
    <name type="scientific">Rubus argutus</name>
    <name type="common">Southern blackberry</name>
    <dbReference type="NCBI Taxonomy" id="59490"/>
    <lineage>
        <taxon>Eukaryota</taxon>
        <taxon>Viridiplantae</taxon>
        <taxon>Streptophyta</taxon>
        <taxon>Embryophyta</taxon>
        <taxon>Tracheophyta</taxon>
        <taxon>Spermatophyta</taxon>
        <taxon>Magnoliopsida</taxon>
        <taxon>eudicotyledons</taxon>
        <taxon>Gunneridae</taxon>
        <taxon>Pentapetalae</taxon>
        <taxon>rosids</taxon>
        <taxon>fabids</taxon>
        <taxon>Rosales</taxon>
        <taxon>Rosaceae</taxon>
        <taxon>Rosoideae</taxon>
        <taxon>Rosoideae incertae sedis</taxon>
        <taxon>Rubus</taxon>
    </lineage>
</organism>
<dbReference type="SUPFAM" id="SSF53756">
    <property type="entry name" value="UDP-Glycosyltransferase/glycogen phosphorylase"/>
    <property type="match status" value="1"/>
</dbReference>
<evidence type="ECO:0000256" key="5">
    <source>
        <dbReference type="RuleBase" id="RU362057"/>
    </source>
</evidence>
<evidence type="ECO:0000256" key="4">
    <source>
        <dbReference type="RuleBase" id="RU003718"/>
    </source>
</evidence>
<evidence type="ECO:0000313" key="6">
    <source>
        <dbReference type="EMBL" id="KAK9910226.1"/>
    </source>
</evidence>
<dbReference type="PANTHER" id="PTHR48045:SF36">
    <property type="entry name" value="GLYCOSYLTRANSFERASE"/>
    <property type="match status" value="1"/>
</dbReference>
<dbReference type="InterPro" id="IPR035595">
    <property type="entry name" value="UDP_glycos_trans_CS"/>
</dbReference>
<gene>
    <name evidence="6" type="ORF">M0R45_034195</name>
</gene>
<dbReference type="PROSITE" id="PS00375">
    <property type="entry name" value="UDPGT"/>
    <property type="match status" value="1"/>
</dbReference>
<sequence>MENKHQASPPHIVMVPSPGMGHLIPLVELAKLLVHHHNFTITMIIPTVGPPTKPQNTLLQTLPKSINYFFLPPIDFHDLPQETQTQTKITLSVTRSLSAIRNIFESLAANSNLVALVVDIFGTDTFDIAKEFNVPSYLFWSSMAMGLILLLYMPTLDKMVSCEFRDLAEPVKLPGCIPISGADFPESFQDRKSEAYKWFLQYGKRLHLSEGILVNSFMELEPDAIKTLTDDIGLCGPPLYSIGPLIQTSSYNGPGCLECLKWLDEQPRGSVLFVSFGSGGTLSFEQLNELALGLEMSGTKFLWVVKSPDNKASDASFFSVQSQTDPLGFLPKGFVERTKLGQGLLVPSWAPQSEVLGHGSIGGFLSHCGWNSILESIVNGVPLIAWPLYAEQKMNANVLCDGLKVALRPKANKNGIVGCEEIGRVVKELMEGEEGFRVRVKMNGWKEAAKKALSKEGSSIKALSELVMKLKKHKCN</sequence>
<dbReference type="FunFam" id="3.40.50.2000:FF:000054">
    <property type="entry name" value="Glycosyltransferase"/>
    <property type="match status" value="1"/>
</dbReference>
<name>A0AAW1VT35_RUBAR</name>
<dbReference type="InterPro" id="IPR002213">
    <property type="entry name" value="UDP_glucos_trans"/>
</dbReference>
<evidence type="ECO:0000256" key="2">
    <source>
        <dbReference type="ARBA" id="ARBA00022676"/>
    </source>
</evidence>
<evidence type="ECO:0000313" key="7">
    <source>
        <dbReference type="Proteomes" id="UP001457282"/>
    </source>
</evidence>
<dbReference type="GO" id="GO:0008194">
    <property type="term" value="F:UDP-glycosyltransferase activity"/>
    <property type="evidence" value="ECO:0007669"/>
    <property type="project" value="InterPro"/>
</dbReference>
<dbReference type="Gene3D" id="3.40.50.2000">
    <property type="entry name" value="Glycogen Phosphorylase B"/>
    <property type="match status" value="2"/>
</dbReference>
<comment type="caution">
    <text evidence="6">The sequence shown here is derived from an EMBL/GenBank/DDBJ whole genome shotgun (WGS) entry which is preliminary data.</text>
</comment>
<dbReference type="FunFam" id="3.40.50.2000:FF:000051">
    <property type="entry name" value="Glycosyltransferase"/>
    <property type="match status" value="1"/>
</dbReference>
<keyword evidence="7" id="KW-1185">Reference proteome</keyword>